<gene>
    <name evidence="3" type="ORF">OHA16_34080</name>
</gene>
<dbReference type="InterPro" id="IPR001387">
    <property type="entry name" value="Cro/C1-type_HTH"/>
</dbReference>
<reference evidence="3" key="1">
    <citation type="submission" date="2022-10" db="EMBL/GenBank/DDBJ databases">
        <title>The complete genomes of actinobacterial strains from the NBC collection.</title>
        <authorList>
            <person name="Joergensen T.S."/>
            <person name="Alvarez Arevalo M."/>
            <person name="Sterndorff E.B."/>
            <person name="Faurdal D."/>
            <person name="Vuksanovic O."/>
            <person name="Mourched A.-S."/>
            <person name="Charusanti P."/>
            <person name="Shaw S."/>
            <person name="Blin K."/>
            <person name="Weber T."/>
        </authorList>
    </citation>
    <scope>NUCLEOTIDE SEQUENCE</scope>
    <source>
        <strain evidence="3">NBC_00222</strain>
    </source>
</reference>
<evidence type="ECO:0000313" key="4">
    <source>
        <dbReference type="Proteomes" id="UP001432222"/>
    </source>
</evidence>
<dbReference type="InterPro" id="IPR011990">
    <property type="entry name" value="TPR-like_helical_dom_sf"/>
</dbReference>
<dbReference type="Proteomes" id="UP001432222">
    <property type="component" value="Chromosome"/>
</dbReference>
<accession>A0ABZ1U9K1</accession>
<dbReference type="PROSITE" id="PS50943">
    <property type="entry name" value="HTH_CROC1"/>
    <property type="match status" value="1"/>
</dbReference>
<dbReference type="Gene3D" id="1.10.260.40">
    <property type="entry name" value="lambda repressor-like DNA-binding domains"/>
    <property type="match status" value="1"/>
</dbReference>
<evidence type="ECO:0000256" key="1">
    <source>
        <dbReference type="SAM" id="MobiDB-lite"/>
    </source>
</evidence>
<evidence type="ECO:0000313" key="3">
    <source>
        <dbReference type="EMBL" id="WUQ87560.1"/>
    </source>
</evidence>
<dbReference type="Gene3D" id="1.25.40.10">
    <property type="entry name" value="Tetratricopeptide repeat domain"/>
    <property type="match status" value="1"/>
</dbReference>
<dbReference type="InterPro" id="IPR010982">
    <property type="entry name" value="Lambda_DNA-bd_dom_sf"/>
</dbReference>
<dbReference type="Pfam" id="PF13560">
    <property type="entry name" value="HTH_31"/>
    <property type="match status" value="1"/>
</dbReference>
<evidence type="ECO:0000259" key="2">
    <source>
        <dbReference type="PROSITE" id="PS50943"/>
    </source>
</evidence>
<feature type="region of interest" description="Disordered" evidence="1">
    <location>
        <begin position="85"/>
        <end position="107"/>
    </location>
</feature>
<organism evidence="3 4">
    <name type="scientific">Kitasatospora purpeofusca</name>
    <dbReference type="NCBI Taxonomy" id="67352"/>
    <lineage>
        <taxon>Bacteria</taxon>
        <taxon>Bacillati</taxon>
        <taxon>Actinomycetota</taxon>
        <taxon>Actinomycetes</taxon>
        <taxon>Kitasatosporales</taxon>
        <taxon>Streptomycetaceae</taxon>
        <taxon>Kitasatospora</taxon>
    </lineage>
</organism>
<keyword evidence="4" id="KW-1185">Reference proteome</keyword>
<name>A0ABZ1U9K1_9ACTN</name>
<protein>
    <submittedName>
        <fullName evidence="3">Helix-turn-helix domain-containing protein</fullName>
    </submittedName>
</protein>
<feature type="domain" description="HTH cro/C1-type" evidence="2">
    <location>
        <begin position="23"/>
        <end position="76"/>
    </location>
</feature>
<dbReference type="SUPFAM" id="SSF47413">
    <property type="entry name" value="lambda repressor-like DNA-binding domains"/>
    <property type="match status" value="1"/>
</dbReference>
<dbReference type="SMART" id="SM00530">
    <property type="entry name" value="HTH_XRE"/>
    <property type="match status" value="1"/>
</dbReference>
<feature type="compositionally biased region" description="Low complexity" evidence="1">
    <location>
        <begin position="85"/>
        <end position="96"/>
    </location>
</feature>
<dbReference type="CDD" id="cd00093">
    <property type="entry name" value="HTH_XRE"/>
    <property type="match status" value="1"/>
</dbReference>
<sequence length="474" mass="49236">MHRNRAATTPVEDHLWQAFGLRLRQWRRRAGLTQAQLGAEIGYDHTAVSKLEHGTRRTSPRIADRLDDLLHAGGELRAACRLAEEGPAPAAAEAPPAAAPAPAPAPLPGDWTRPPLPGPPVAALGPVLPAGLAAHLPDRLPDYGLLCPLHDAAGCAVPAAADLAALHTAFRAADPDTAAPVDPDTAHALAGLLAAHLRAGDSPTAPGTAAVEDTLRVVLRRLAAHPAGPDRRPLARLAGEYAHAAGALRMQDGRNATAMACFTRALGWAELAGDHATQVAALSDMSFLARLDGDPDAALGYAREISRVAPARHWAGAMGQIAQARAHAMTGDVRATVRHLGRSRLHLDHIGIHDESDAAWLSIASMRLRVEAGAAAALRDAAAAVDDPRLARRAVDAAETALALLAPDQLPSARLLFTVRVADCHLLAQDPRAAADLLGPVLAAAGGVADGLPPLVRRELAGLRRRLAGHGLAG</sequence>
<dbReference type="RefSeq" id="WP_328958120.1">
    <property type="nucleotide sequence ID" value="NZ_CP108110.1"/>
</dbReference>
<proteinExistence type="predicted"/>
<feature type="compositionally biased region" description="Pro residues" evidence="1">
    <location>
        <begin position="97"/>
        <end position="107"/>
    </location>
</feature>
<dbReference type="EMBL" id="CP108110">
    <property type="protein sequence ID" value="WUQ87560.1"/>
    <property type="molecule type" value="Genomic_DNA"/>
</dbReference>